<sequence>MEIQVIKRDNDHTDYREMIFKKLNEYFFAIPEKGRMDEFEERFNSICVGVAQYLGGIVSFGSAGACFSFI</sequence>
<evidence type="ECO:0000313" key="1">
    <source>
        <dbReference type="EMBL" id="QJA46929.1"/>
    </source>
</evidence>
<protein>
    <submittedName>
        <fullName evidence="1">Uncharacterized protein</fullName>
    </submittedName>
</protein>
<name>A0A6H1ZHJ2_9ZZZZ</name>
<accession>A0A6H1ZHJ2</accession>
<dbReference type="EMBL" id="MT144971">
    <property type="protein sequence ID" value="QJI02052.1"/>
    <property type="molecule type" value="Genomic_DNA"/>
</dbReference>
<dbReference type="EMBL" id="MT144026">
    <property type="protein sequence ID" value="QJA46929.1"/>
    <property type="molecule type" value="Genomic_DNA"/>
</dbReference>
<evidence type="ECO:0000313" key="2">
    <source>
        <dbReference type="EMBL" id="QJI02052.1"/>
    </source>
</evidence>
<reference evidence="1" key="1">
    <citation type="submission" date="2020-03" db="EMBL/GenBank/DDBJ databases">
        <title>The deep terrestrial virosphere.</title>
        <authorList>
            <person name="Holmfeldt K."/>
            <person name="Nilsson E."/>
            <person name="Simone D."/>
            <person name="Lopez-Fernandez M."/>
            <person name="Wu X."/>
            <person name="de Brujin I."/>
            <person name="Lundin D."/>
            <person name="Andersson A."/>
            <person name="Bertilsson S."/>
            <person name="Dopson M."/>
        </authorList>
    </citation>
    <scope>NUCLEOTIDE SEQUENCE</scope>
    <source>
        <strain evidence="1">TM448A00578</strain>
        <strain evidence="2">TM448B02903</strain>
    </source>
</reference>
<dbReference type="AlphaFoldDB" id="A0A6H1ZHJ2"/>
<organism evidence="1">
    <name type="scientific">viral metagenome</name>
    <dbReference type="NCBI Taxonomy" id="1070528"/>
    <lineage>
        <taxon>unclassified sequences</taxon>
        <taxon>metagenomes</taxon>
        <taxon>organismal metagenomes</taxon>
    </lineage>
</organism>
<proteinExistence type="predicted"/>
<gene>
    <name evidence="1" type="ORF">TM448A00578_0015</name>
    <name evidence="2" type="ORF">TM448B02903_0016</name>
</gene>